<keyword evidence="12" id="KW-1185">Reference proteome</keyword>
<reference evidence="11 12" key="1">
    <citation type="submission" date="2020-04" db="EMBL/GenBank/DDBJ databases">
        <authorList>
            <person name="Zhang R."/>
            <person name="Schippers A."/>
        </authorList>
    </citation>
    <scope>NUCLEOTIDE SEQUENCE [LARGE SCALE GENOMIC DNA]</scope>
    <source>
        <strain evidence="11 12">DSM 109850</strain>
    </source>
</reference>
<dbReference type="GO" id="GO:0000009">
    <property type="term" value="F:alpha-1,6-mannosyltransferase activity"/>
    <property type="evidence" value="ECO:0007669"/>
    <property type="project" value="InterPro"/>
</dbReference>
<dbReference type="GO" id="GO:0031501">
    <property type="term" value="C:mannosyltransferase complex"/>
    <property type="evidence" value="ECO:0007669"/>
    <property type="project" value="TreeGrafter"/>
</dbReference>
<dbReference type="Proteomes" id="UP000533476">
    <property type="component" value="Unassembled WGS sequence"/>
</dbReference>
<accession>A0A7Y0L445</accession>
<evidence type="ECO:0000256" key="10">
    <source>
        <dbReference type="SAM" id="Phobius"/>
    </source>
</evidence>
<keyword evidence="9 10" id="KW-0472">Membrane</keyword>
<evidence type="ECO:0000256" key="2">
    <source>
        <dbReference type="ARBA" id="ARBA00004687"/>
    </source>
</evidence>
<feature type="transmembrane region" description="Helical" evidence="10">
    <location>
        <begin position="193"/>
        <end position="220"/>
    </location>
</feature>
<dbReference type="Pfam" id="PF04188">
    <property type="entry name" value="Mannosyl_trans2"/>
    <property type="match status" value="1"/>
</dbReference>
<dbReference type="PANTHER" id="PTHR12468:SF2">
    <property type="entry name" value="GPI MANNOSYLTRANSFERASE 2"/>
    <property type="match status" value="1"/>
</dbReference>
<evidence type="ECO:0000256" key="6">
    <source>
        <dbReference type="ARBA" id="ARBA00022692"/>
    </source>
</evidence>
<feature type="transmembrane region" description="Helical" evidence="10">
    <location>
        <begin position="112"/>
        <end position="139"/>
    </location>
</feature>
<dbReference type="UniPathway" id="UPA00196"/>
<keyword evidence="4" id="KW-0328">Glycosyltransferase</keyword>
<feature type="transmembrane region" description="Helical" evidence="10">
    <location>
        <begin position="357"/>
        <end position="376"/>
    </location>
</feature>
<dbReference type="InterPro" id="IPR007315">
    <property type="entry name" value="PIG-V/Gpi18"/>
</dbReference>
<organism evidence="11 12">
    <name type="scientific">Sulfobacillus harzensis</name>
    <dbReference type="NCBI Taxonomy" id="2729629"/>
    <lineage>
        <taxon>Bacteria</taxon>
        <taxon>Bacillati</taxon>
        <taxon>Bacillota</taxon>
        <taxon>Clostridia</taxon>
        <taxon>Eubacteriales</taxon>
        <taxon>Clostridiales Family XVII. Incertae Sedis</taxon>
        <taxon>Sulfobacillus</taxon>
    </lineage>
</organism>
<feature type="transmembrane region" description="Helical" evidence="10">
    <location>
        <begin position="232"/>
        <end position="250"/>
    </location>
</feature>
<feature type="transmembrane region" description="Helical" evidence="10">
    <location>
        <begin position="383"/>
        <end position="406"/>
    </location>
</feature>
<feature type="transmembrane region" description="Helical" evidence="10">
    <location>
        <begin position="151"/>
        <end position="173"/>
    </location>
</feature>
<feature type="transmembrane region" description="Helical" evidence="10">
    <location>
        <begin position="307"/>
        <end position="325"/>
    </location>
</feature>
<protein>
    <recommendedName>
        <fullName evidence="13">Glycosyltransferase RgtA/B/C/D-like domain-containing protein</fullName>
    </recommendedName>
</protein>
<gene>
    <name evidence="11" type="ORF">HIJ39_08115</name>
</gene>
<comment type="caution">
    <text evidence="11">The sequence shown here is derived from an EMBL/GenBank/DDBJ whole genome shotgun (WGS) entry which is preliminary data.</text>
</comment>
<sequence length="407" mass="46164">MAKDWIISERYETPVLEPGKPSPATWPWLKNVVWLFLLSRLFFFETAGLAYIYLPHAWVETPPGRLPPSGNFFYHILAGLWVHWDGLWYLSIANVGYANRPQATAFFPLYPLVMKLFGGGVVSGMLVSMACFLVALYVFARLVTLDMGPRVAWFSILALAVFPTSFYFNAVYSESLFLLLAVSSLYSLRTGRYWIAGILGALATLTSTYGMVLCLPFLWVIWRSHGFRIKRLVHILWMPAGLVSYMIFLIPRFGDPLVFEKVQKFWGRHFELFPVTIFDAFKSAYHALPIFFNPHQLFATGVPTTTASNFFNLLFGIFAIVIAIVSAKRIPFYLWLYMLGALLLPFTYPAGDPLMSIPRLTLEAFPIFIGIGSIMARIHWTRALYFIVAIPSGMLLTALFATAHWVA</sequence>
<evidence type="ECO:0000313" key="11">
    <source>
        <dbReference type="EMBL" id="NMP22316.1"/>
    </source>
</evidence>
<evidence type="ECO:0008006" key="13">
    <source>
        <dbReference type="Google" id="ProtNLM"/>
    </source>
</evidence>
<evidence type="ECO:0000256" key="3">
    <source>
        <dbReference type="ARBA" id="ARBA00022502"/>
    </source>
</evidence>
<dbReference type="GO" id="GO:0016020">
    <property type="term" value="C:membrane"/>
    <property type="evidence" value="ECO:0007669"/>
    <property type="project" value="GOC"/>
</dbReference>
<keyword evidence="8 10" id="KW-1133">Transmembrane helix</keyword>
<dbReference type="GO" id="GO:0004376">
    <property type="term" value="F:GPI mannosyltransferase activity"/>
    <property type="evidence" value="ECO:0007669"/>
    <property type="project" value="InterPro"/>
</dbReference>
<evidence type="ECO:0000256" key="1">
    <source>
        <dbReference type="ARBA" id="ARBA00004477"/>
    </source>
</evidence>
<feature type="transmembrane region" description="Helical" evidence="10">
    <location>
        <begin position="32"/>
        <end position="52"/>
    </location>
</feature>
<evidence type="ECO:0000256" key="8">
    <source>
        <dbReference type="ARBA" id="ARBA00022989"/>
    </source>
</evidence>
<keyword evidence="3" id="KW-0337">GPI-anchor biosynthesis</keyword>
<evidence type="ECO:0000256" key="7">
    <source>
        <dbReference type="ARBA" id="ARBA00022824"/>
    </source>
</evidence>
<evidence type="ECO:0000313" key="12">
    <source>
        <dbReference type="Proteomes" id="UP000533476"/>
    </source>
</evidence>
<dbReference type="PANTHER" id="PTHR12468">
    <property type="entry name" value="GPI MANNOSYLTRANSFERASE 2"/>
    <property type="match status" value="1"/>
</dbReference>
<proteinExistence type="predicted"/>
<keyword evidence="5" id="KW-0808">Transferase</keyword>
<keyword evidence="6 10" id="KW-0812">Transmembrane</keyword>
<dbReference type="AlphaFoldDB" id="A0A7Y0L445"/>
<dbReference type="GO" id="GO:0006506">
    <property type="term" value="P:GPI anchor biosynthetic process"/>
    <property type="evidence" value="ECO:0007669"/>
    <property type="project" value="UniProtKB-UniPathway"/>
</dbReference>
<comment type="subcellular location">
    <subcellularLocation>
        <location evidence="1">Endoplasmic reticulum membrane</location>
        <topology evidence="1">Multi-pass membrane protein</topology>
    </subcellularLocation>
</comment>
<name>A0A7Y0L445_9FIRM</name>
<comment type="pathway">
    <text evidence="2">Glycolipid biosynthesis; glycosylphosphatidylinositol-anchor biosynthesis.</text>
</comment>
<evidence type="ECO:0000256" key="4">
    <source>
        <dbReference type="ARBA" id="ARBA00022676"/>
    </source>
</evidence>
<evidence type="ECO:0000256" key="9">
    <source>
        <dbReference type="ARBA" id="ARBA00023136"/>
    </source>
</evidence>
<dbReference type="RefSeq" id="WP_169098507.1">
    <property type="nucleotide sequence ID" value="NZ_JABBVZ010000020.1"/>
</dbReference>
<feature type="transmembrane region" description="Helical" evidence="10">
    <location>
        <begin position="332"/>
        <end position="351"/>
    </location>
</feature>
<evidence type="ECO:0000256" key="5">
    <source>
        <dbReference type="ARBA" id="ARBA00022679"/>
    </source>
</evidence>
<dbReference type="EMBL" id="JABBVZ010000020">
    <property type="protein sequence ID" value="NMP22316.1"/>
    <property type="molecule type" value="Genomic_DNA"/>
</dbReference>
<keyword evidence="7" id="KW-0256">Endoplasmic reticulum</keyword>